<feature type="region of interest" description="Disordered" evidence="1">
    <location>
        <begin position="185"/>
        <end position="204"/>
    </location>
</feature>
<dbReference type="RefSeq" id="WP_235056662.1">
    <property type="nucleotide sequence ID" value="NZ_JAKFHA010000028.1"/>
</dbReference>
<dbReference type="Pfam" id="PF12802">
    <property type="entry name" value="MarR_2"/>
    <property type="match status" value="1"/>
</dbReference>
<reference evidence="3" key="1">
    <citation type="submission" date="2022-01" db="EMBL/GenBank/DDBJ databases">
        <title>Genome-Based Taxonomic Classification of the Phylum Actinobacteria.</title>
        <authorList>
            <person name="Gao Y."/>
        </authorList>
    </citation>
    <scope>NUCLEOTIDE SEQUENCE</scope>
    <source>
        <strain evidence="3">KLBMP 8922</strain>
    </source>
</reference>
<dbReference type="InterPro" id="IPR036388">
    <property type="entry name" value="WH-like_DNA-bd_sf"/>
</dbReference>
<dbReference type="InterPro" id="IPR000835">
    <property type="entry name" value="HTH_MarR-typ"/>
</dbReference>
<dbReference type="Gene3D" id="1.10.10.10">
    <property type="entry name" value="Winged helix-like DNA-binding domain superfamily/Winged helix DNA-binding domain"/>
    <property type="match status" value="1"/>
</dbReference>
<dbReference type="GO" id="GO:0006950">
    <property type="term" value="P:response to stress"/>
    <property type="evidence" value="ECO:0007669"/>
    <property type="project" value="TreeGrafter"/>
</dbReference>
<dbReference type="GO" id="GO:0003700">
    <property type="term" value="F:DNA-binding transcription factor activity"/>
    <property type="evidence" value="ECO:0007669"/>
    <property type="project" value="InterPro"/>
</dbReference>
<evidence type="ECO:0000259" key="2">
    <source>
        <dbReference type="PROSITE" id="PS50995"/>
    </source>
</evidence>
<evidence type="ECO:0000313" key="3">
    <source>
        <dbReference type="EMBL" id="MCF2531942.1"/>
    </source>
</evidence>
<gene>
    <name evidence="3" type="ORF">LZ495_32665</name>
</gene>
<feature type="compositionally biased region" description="Pro residues" evidence="1">
    <location>
        <begin position="17"/>
        <end position="26"/>
    </location>
</feature>
<dbReference type="PROSITE" id="PS50995">
    <property type="entry name" value="HTH_MARR_2"/>
    <property type="match status" value="1"/>
</dbReference>
<dbReference type="Proteomes" id="UP001165378">
    <property type="component" value="Unassembled WGS sequence"/>
</dbReference>
<dbReference type="InterPro" id="IPR039422">
    <property type="entry name" value="MarR/SlyA-like"/>
</dbReference>
<name>A0AA41Q850_9ACTN</name>
<dbReference type="PANTHER" id="PTHR33164">
    <property type="entry name" value="TRANSCRIPTIONAL REGULATOR, MARR FAMILY"/>
    <property type="match status" value="1"/>
</dbReference>
<protein>
    <submittedName>
        <fullName evidence="3">MarR family winged helix-turn-helix transcriptional regulator</fullName>
    </submittedName>
</protein>
<dbReference type="SMART" id="SM00347">
    <property type="entry name" value="HTH_MARR"/>
    <property type="match status" value="1"/>
</dbReference>
<sequence length="204" mass="21579">MVERRSRGTAEASPDSPGSPGPPGSPDSPAAPASGAADPGDRVIRAIQQFTRSPAHAELSRALYRAGGKDLTPAQVDALETLAAQPEWHMHEFARALDINQGAASRTAERLVRLGLAERQPDAADRRYVVVRATTTGRRAAGRIRRDRHALMQEVLGGLDDTRRTALAELLEHLTEAMEATLARRTGTAADPADAAAAEPANAG</sequence>
<feature type="domain" description="HTH marR-type" evidence="2">
    <location>
        <begin position="40"/>
        <end position="176"/>
    </location>
</feature>
<dbReference type="AlphaFoldDB" id="A0AA41Q850"/>
<dbReference type="PANTHER" id="PTHR33164:SF104">
    <property type="entry name" value="TRANSCRIPTIONAL REGULATORY PROTEIN"/>
    <property type="match status" value="1"/>
</dbReference>
<feature type="region of interest" description="Disordered" evidence="1">
    <location>
        <begin position="1"/>
        <end position="40"/>
    </location>
</feature>
<comment type="caution">
    <text evidence="3">The sequence shown here is derived from an EMBL/GenBank/DDBJ whole genome shotgun (WGS) entry which is preliminary data.</text>
</comment>
<organism evidence="3 4">
    <name type="scientific">Yinghuangia soli</name>
    <dbReference type="NCBI Taxonomy" id="2908204"/>
    <lineage>
        <taxon>Bacteria</taxon>
        <taxon>Bacillati</taxon>
        <taxon>Actinomycetota</taxon>
        <taxon>Actinomycetes</taxon>
        <taxon>Kitasatosporales</taxon>
        <taxon>Streptomycetaceae</taxon>
        <taxon>Yinghuangia</taxon>
    </lineage>
</organism>
<feature type="compositionally biased region" description="Low complexity" evidence="1">
    <location>
        <begin position="27"/>
        <end position="38"/>
    </location>
</feature>
<proteinExistence type="predicted"/>
<dbReference type="EMBL" id="JAKFHA010000028">
    <property type="protein sequence ID" value="MCF2531942.1"/>
    <property type="molecule type" value="Genomic_DNA"/>
</dbReference>
<dbReference type="SUPFAM" id="SSF46785">
    <property type="entry name" value="Winged helix' DNA-binding domain"/>
    <property type="match status" value="1"/>
</dbReference>
<accession>A0AA41Q850</accession>
<dbReference type="InterPro" id="IPR036390">
    <property type="entry name" value="WH_DNA-bd_sf"/>
</dbReference>
<evidence type="ECO:0000313" key="4">
    <source>
        <dbReference type="Proteomes" id="UP001165378"/>
    </source>
</evidence>
<evidence type="ECO:0000256" key="1">
    <source>
        <dbReference type="SAM" id="MobiDB-lite"/>
    </source>
</evidence>
<keyword evidence="4" id="KW-1185">Reference proteome</keyword>